<accession>A0A2D0AML9</accession>
<dbReference type="Gene3D" id="3.40.190.10">
    <property type="entry name" value="Periplasmic binding protein-like II"/>
    <property type="match status" value="2"/>
</dbReference>
<name>A0A2D0AML9_9SPHN</name>
<dbReference type="EMBL" id="NISJ01000009">
    <property type="protein sequence ID" value="OWQ94423.1"/>
    <property type="molecule type" value="Genomic_DNA"/>
</dbReference>
<reference evidence="1 2" key="1">
    <citation type="journal article" date="2002" name="Int. J. Syst. Evol. Microbiol.">
        <title>Sphingopyxis witflariensis sp. nov., isolated from activated sludge.</title>
        <authorList>
            <person name="Kampfer P."/>
            <person name="Witzenberger R."/>
            <person name="Denner E.B."/>
            <person name="Busse H.J."/>
            <person name="Neef A."/>
        </authorList>
    </citation>
    <scope>NUCLEOTIDE SEQUENCE [LARGE SCALE GENOMIC DNA]</scope>
    <source>
        <strain evidence="1 2">DSM 14551</strain>
    </source>
</reference>
<dbReference type="AlphaFoldDB" id="A0A2D0AML9"/>
<dbReference type="SUPFAM" id="SSF53850">
    <property type="entry name" value="Periplasmic binding protein-like II"/>
    <property type="match status" value="1"/>
</dbReference>
<keyword evidence="2" id="KW-1185">Reference proteome</keyword>
<evidence type="ECO:0000313" key="1">
    <source>
        <dbReference type="EMBL" id="OWQ94423.1"/>
    </source>
</evidence>
<proteinExistence type="predicted"/>
<evidence type="ECO:0008006" key="3">
    <source>
        <dbReference type="Google" id="ProtNLM"/>
    </source>
</evidence>
<evidence type="ECO:0000313" key="2">
    <source>
        <dbReference type="Proteomes" id="UP000197097"/>
    </source>
</evidence>
<dbReference type="OrthoDB" id="9802896at2"/>
<comment type="caution">
    <text evidence="1">The sequence shown here is derived from an EMBL/GenBank/DDBJ whole genome shotgun (WGS) entry which is preliminary data.</text>
</comment>
<organism evidence="1 2">
    <name type="scientific">Sphingopyxis witflariensis</name>
    <dbReference type="NCBI Taxonomy" id="173675"/>
    <lineage>
        <taxon>Bacteria</taxon>
        <taxon>Pseudomonadati</taxon>
        <taxon>Pseudomonadota</taxon>
        <taxon>Alphaproteobacteria</taxon>
        <taxon>Sphingomonadales</taxon>
        <taxon>Sphingomonadaceae</taxon>
        <taxon>Sphingopyxis</taxon>
    </lineage>
</organism>
<dbReference type="RefSeq" id="WP_088473681.1">
    <property type="nucleotide sequence ID" value="NZ_NISJ01000009.1"/>
</dbReference>
<gene>
    <name evidence="1" type="ORF">CDQ91_15735</name>
</gene>
<protein>
    <recommendedName>
        <fullName evidence="3">Phosphate ABC transporter substrate-binding protein</fullName>
    </recommendedName>
</protein>
<dbReference type="Pfam" id="PF12974">
    <property type="entry name" value="Phosphonate-bd"/>
    <property type="match status" value="1"/>
</dbReference>
<sequence length="275" mass="29027">MFLVFLAALTAPSEPPPAIRVGTYSYPRYDRKVALGPLARMIARISGRPAQILLLDTPDALADAMCNGDVDVAMTNLGAFVKIRECPKVSAVAVLDTPAPVLERYRGVLLSRRDVGVADLMELKTRAGGLRYSEVLPGSTSGALVQADALRSIGAHAAPFMARRHAGTHEAVLEDLLAGRADVGALAEEPWHKLQADNPAGAARLALLWRSAPLPPGPVVCRASAIVDCDAIRSELLGPAGAEAAAALSLGWTETAGATRFQAFDPARYDLFKAQ</sequence>
<dbReference type="Proteomes" id="UP000197097">
    <property type="component" value="Unassembled WGS sequence"/>
</dbReference>